<comment type="subcellular location">
    <subcellularLocation>
        <location evidence="1">Secreted</location>
    </subcellularLocation>
</comment>
<feature type="compositionally biased region" description="Gly residues" evidence="4">
    <location>
        <begin position="439"/>
        <end position="454"/>
    </location>
</feature>
<dbReference type="PROSITE" id="PS51175">
    <property type="entry name" value="CBM6"/>
    <property type="match status" value="1"/>
</dbReference>
<dbReference type="CDD" id="cd02795">
    <property type="entry name" value="CBM6-CBM35-CBM36_like"/>
    <property type="match status" value="2"/>
</dbReference>
<evidence type="ECO:0000256" key="1">
    <source>
        <dbReference type="ARBA" id="ARBA00004613"/>
    </source>
</evidence>
<accession>A0A5C5WVF7</accession>
<dbReference type="GO" id="GO:0030246">
    <property type="term" value="F:carbohydrate binding"/>
    <property type="evidence" value="ECO:0007669"/>
    <property type="project" value="InterPro"/>
</dbReference>
<sequence length="1425" mass="152007">MFSRARRRPRSKQSLSNNRLRSRSDVRRRIRMEPLEDRRLLALLGISPELPTVFSNGTLSYDSSTNQFEATAVPQTFSTTLFGFSPLVDMPSSFSLQAEVDESGDLVGSGPHPFALTGSIDIDFDGTADVSGDLLTGNVVEFGFLDGGSLSTSDTYDFRIVITSGALAQSGTLSDGGQFPAYFAGRDIGLRINSENSTFNNDFNVDFSGGNKATLGPIDPAPEPLAELGNFVWLDSNGNGIQDDGDTGINGVEVSLFVDVDGDRIAEPGGDDGAPIATQLTQNSGSLAGYYLFEDLAAGDYFVQFNPATIPAGFEFTATGIGTDDGIDSNADSTTGLTEVTSLIAGESDLTWDAGVITSINPAIAITKYVDKIITTNEMTVLDFDSLSSGDIVSTQYPGVVISAVNARTPGAGNRAMVFDSSNPTGGDFDLGSPNSAFGGPGSGSGGKPSGGGPNDQALGNILIISEDGHSYDPDDEAQGGTFTFDFDSPATVNYLDLLDIDSNESGGSVVTLTTTSGTQTVSIPAVGNNSFQRVAIDATDVTSMEVHFVSSGAIAAMKYTSFSETKEWFDANDAPGVSFEYDETIEFSYHVTNPGDVSLSPVLVTDDNATPGNTADDFDPQPVLVDVSGTSFNQGDVDHDNQLDPGEEWIYTATIVATEVGQFTNIGDVVGTPVNENGDVIGDDVFDDDPANYVVNGLPGIEIEKLTNGHDADEPEQAAQIPAGSPVSWTFQVTNTGSTSFAFSDVDVVDDNGTPDDESDDYIPEFVSLSDVNSDLILSPGEVWEYTASGTAQSLTETGGTSTFYFNGNSGSDGSDGNIRHFEVDGVSAKASAFSRDDSGNWRTAFLGIFSGGLGVTDSSEGNGGNGTHRVDNVGRDNFVLFEFSEDVVVDQAFLDSVVTDSDLSVWIGTVPNAYANHNSLSDSFLSNLELNEVNDTSSSSSRWANINGSEVAGNILVLAASTVDQSPEDRFKIRKVKFQNVTPGIFKNTATVEAGAVSDADASHYVNPVEQPTARIGNFVWNDTDRDGKQDDDEVGIDGVTVNLLNEAGQVLQTTVSSGGGAYGFSGLEAGNYYVEFQSPDDFTFSPQGRGDHADHGSDADPSTGKTSLIQLDAHEVNHTVDAGLYASVVDLMFEAEDYDWINDPWKVYSSSSASGGEYIMAPNGCGSQYNSPSSHSGVKYSFTVSEAGNYEISGLVRASDSTNDSVWVKVDNQPWVQWHMDVTGSSFQWQSVTDGWNKDMTSFQLQPGQHSMEVRVREDGTKLDKFMVSKLSTSTVVIDATDFDSKRGDWQVEVDDDGNEFLIAENGTGSHYRDIPRSDELSYNFSVDSSGEYQMHALVSALNSNDNSFWISIDDGSWVEWHLDVTGDAWQWQTVTDGAAQNAVSFQLESGDHTLRIKVREDGTKLDKIVITNDSQIDLDNV</sequence>
<name>A0A5C5WVF7_9BACT</name>
<evidence type="ECO:0000313" key="7">
    <source>
        <dbReference type="Proteomes" id="UP000316598"/>
    </source>
</evidence>
<feature type="region of interest" description="Disordered" evidence="4">
    <location>
        <begin position="1"/>
        <end position="23"/>
    </location>
</feature>
<dbReference type="GO" id="GO:0005576">
    <property type="term" value="C:extracellular region"/>
    <property type="evidence" value="ECO:0007669"/>
    <property type="project" value="UniProtKB-SubCell"/>
</dbReference>
<keyword evidence="3" id="KW-0732">Signal</keyword>
<feature type="region of interest" description="Disordered" evidence="4">
    <location>
        <begin position="1086"/>
        <end position="1108"/>
    </location>
</feature>
<keyword evidence="7" id="KW-1185">Reference proteome</keyword>
<feature type="compositionally biased region" description="Basic and acidic residues" evidence="4">
    <location>
        <begin position="1092"/>
        <end position="1101"/>
    </location>
</feature>
<dbReference type="InterPro" id="IPR005084">
    <property type="entry name" value="CBM6"/>
</dbReference>
<feature type="domain" description="CBM6" evidence="5">
    <location>
        <begin position="1279"/>
        <end position="1415"/>
    </location>
</feature>
<dbReference type="SUPFAM" id="SSF49785">
    <property type="entry name" value="Galactose-binding domain-like"/>
    <property type="match status" value="2"/>
</dbReference>
<dbReference type="Gene3D" id="2.60.40.10">
    <property type="entry name" value="Immunoglobulins"/>
    <property type="match status" value="2"/>
</dbReference>
<dbReference type="InterPro" id="IPR033764">
    <property type="entry name" value="Sdr_B"/>
</dbReference>
<dbReference type="InterPro" id="IPR013783">
    <property type="entry name" value="Ig-like_fold"/>
</dbReference>
<dbReference type="Pfam" id="PF17829">
    <property type="entry name" value="GH115_C"/>
    <property type="match status" value="2"/>
</dbReference>
<comment type="caution">
    <text evidence="6">The sequence shown here is derived from an EMBL/GenBank/DDBJ whole genome shotgun (WGS) entry which is preliminary data.</text>
</comment>
<dbReference type="SUPFAM" id="SSF117074">
    <property type="entry name" value="Hypothetical protein PA1324"/>
    <property type="match status" value="2"/>
</dbReference>
<evidence type="ECO:0000259" key="5">
    <source>
        <dbReference type="PROSITE" id="PS51175"/>
    </source>
</evidence>
<dbReference type="InterPro" id="IPR041437">
    <property type="entry name" value="GH115_C"/>
</dbReference>
<proteinExistence type="predicted"/>
<dbReference type="Proteomes" id="UP000316598">
    <property type="component" value="Unassembled WGS sequence"/>
</dbReference>
<dbReference type="Pfam" id="PF17210">
    <property type="entry name" value="SdrD_B"/>
    <property type="match status" value="2"/>
</dbReference>
<reference evidence="6 7" key="1">
    <citation type="submission" date="2019-02" db="EMBL/GenBank/DDBJ databases">
        <title>Deep-cultivation of Planctomycetes and their phenomic and genomic characterization uncovers novel biology.</title>
        <authorList>
            <person name="Wiegand S."/>
            <person name="Jogler M."/>
            <person name="Boedeker C."/>
            <person name="Pinto D."/>
            <person name="Vollmers J."/>
            <person name="Rivas-Marin E."/>
            <person name="Kohn T."/>
            <person name="Peeters S.H."/>
            <person name="Heuer A."/>
            <person name="Rast P."/>
            <person name="Oberbeckmann S."/>
            <person name="Bunk B."/>
            <person name="Jeske O."/>
            <person name="Meyerdierks A."/>
            <person name="Storesund J.E."/>
            <person name="Kallscheuer N."/>
            <person name="Luecker S."/>
            <person name="Lage O.M."/>
            <person name="Pohl T."/>
            <person name="Merkel B.J."/>
            <person name="Hornburger P."/>
            <person name="Mueller R.-W."/>
            <person name="Bruemmer F."/>
            <person name="Labrenz M."/>
            <person name="Spormann A.M."/>
            <person name="Op Den Camp H."/>
            <person name="Overmann J."/>
            <person name="Amann R."/>
            <person name="Jetten M.S.M."/>
            <person name="Mascher T."/>
            <person name="Medema M.H."/>
            <person name="Devos D.P."/>
            <person name="Kaster A.-K."/>
            <person name="Ovreas L."/>
            <person name="Rohde M."/>
            <person name="Galperin M.Y."/>
            <person name="Jogler C."/>
        </authorList>
    </citation>
    <scope>NUCLEOTIDE SEQUENCE [LARGE SCALE GENOMIC DNA]</scope>
    <source>
        <strain evidence="6 7">Pla22</strain>
    </source>
</reference>
<dbReference type="InterPro" id="IPR051417">
    <property type="entry name" value="SDr/BOS_complex"/>
</dbReference>
<evidence type="ECO:0000256" key="4">
    <source>
        <dbReference type="SAM" id="MobiDB-lite"/>
    </source>
</evidence>
<keyword evidence="2" id="KW-0964">Secreted</keyword>
<dbReference type="InterPro" id="IPR008979">
    <property type="entry name" value="Galactose-bd-like_sf"/>
</dbReference>
<evidence type="ECO:0000256" key="3">
    <source>
        <dbReference type="ARBA" id="ARBA00022729"/>
    </source>
</evidence>
<protein>
    <submittedName>
        <fullName evidence="6">Serine-aspartate repeat-containing protein D</fullName>
    </submittedName>
</protein>
<dbReference type="Gene3D" id="2.60.120.260">
    <property type="entry name" value="Galactose-binding domain-like"/>
    <property type="match status" value="2"/>
</dbReference>
<dbReference type="PANTHER" id="PTHR23303">
    <property type="entry name" value="CARBOXYPEPTIDASE REGULATORY REGION-CONTAINING"/>
    <property type="match status" value="1"/>
</dbReference>
<dbReference type="EMBL" id="SJPI01000001">
    <property type="protein sequence ID" value="TWT54687.1"/>
    <property type="molecule type" value="Genomic_DNA"/>
</dbReference>
<evidence type="ECO:0000256" key="2">
    <source>
        <dbReference type="ARBA" id="ARBA00022525"/>
    </source>
</evidence>
<evidence type="ECO:0000313" key="6">
    <source>
        <dbReference type="EMBL" id="TWT54687.1"/>
    </source>
</evidence>
<feature type="region of interest" description="Disordered" evidence="4">
    <location>
        <begin position="422"/>
        <end position="459"/>
    </location>
</feature>
<organism evidence="6 7">
    <name type="scientific">Rubripirellula amarantea</name>
    <dbReference type="NCBI Taxonomy" id="2527999"/>
    <lineage>
        <taxon>Bacteria</taxon>
        <taxon>Pseudomonadati</taxon>
        <taxon>Planctomycetota</taxon>
        <taxon>Planctomycetia</taxon>
        <taxon>Pirellulales</taxon>
        <taxon>Pirellulaceae</taxon>
        <taxon>Rubripirellula</taxon>
    </lineage>
</organism>
<feature type="compositionally biased region" description="Basic residues" evidence="4">
    <location>
        <begin position="1"/>
        <end position="11"/>
    </location>
</feature>
<gene>
    <name evidence="6" type="primary">sdrD_2</name>
    <name evidence="6" type="ORF">Pla22_23370</name>
</gene>
<dbReference type="OrthoDB" id="218743at2"/>